<feature type="signal peptide" evidence="2">
    <location>
        <begin position="1"/>
        <end position="22"/>
    </location>
</feature>
<protein>
    <recommendedName>
        <fullName evidence="5">RxLR effector protein</fullName>
    </recommendedName>
</protein>
<gene>
    <name evidence="3" type="ORF">PR002_g18374</name>
</gene>
<accession>A0A6A3K4W6</accession>
<dbReference type="OrthoDB" id="139639at2759"/>
<organism evidence="3 4">
    <name type="scientific">Phytophthora rubi</name>
    <dbReference type="NCBI Taxonomy" id="129364"/>
    <lineage>
        <taxon>Eukaryota</taxon>
        <taxon>Sar</taxon>
        <taxon>Stramenopiles</taxon>
        <taxon>Oomycota</taxon>
        <taxon>Peronosporomycetes</taxon>
        <taxon>Peronosporales</taxon>
        <taxon>Peronosporaceae</taxon>
        <taxon>Phytophthora</taxon>
    </lineage>
</organism>
<evidence type="ECO:0000313" key="4">
    <source>
        <dbReference type="Proteomes" id="UP000435112"/>
    </source>
</evidence>
<dbReference type="Proteomes" id="UP000435112">
    <property type="component" value="Unassembled WGS sequence"/>
</dbReference>
<keyword evidence="2" id="KW-0732">Signal</keyword>
<comment type="caution">
    <text evidence="3">The sequence shown here is derived from an EMBL/GenBank/DDBJ whole genome shotgun (WGS) entry which is preliminary data.</text>
</comment>
<sequence length="214" mass="22657">MHLAHLLLLLVLLLANANPVTSIEDQSAISQTTSQRSLRDEVDAKRVVLSSPKDDDPSGVANAESEERGFLSTAASKLKSVVGKNPGLSSKLGSTRQNSEMAAAVGKMPILSKDPQVAQVSAMMEKNGLKITKDSVNQLRSAAGNDPAKRGVLEAIKGISKKGLAILGGVILELQASAFPSFWYRPLPATRVKAQHSVSKIGSSLLVRPYFDGS</sequence>
<proteinExistence type="predicted"/>
<dbReference type="AlphaFoldDB" id="A0A6A3K4W6"/>
<reference evidence="3 4" key="1">
    <citation type="submission" date="2018-09" db="EMBL/GenBank/DDBJ databases">
        <title>Genomic investigation of the strawberry pathogen Phytophthora fragariae indicates pathogenicity is determined by transcriptional variation in three key races.</title>
        <authorList>
            <person name="Adams T.M."/>
            <person name="Armitage A.D."/>
            <person name="Sobczyk M.K."/>
            <person name="Bates H.J."/>
            <person name="Dunwell J.M."/>
            <person name="Nellist C.F."/>
            <person name="Harrison R.J."/>
        </authorList>
    </citation>
    <scope>NUCLEOTIDE SEQUENCE [LARGE SCALE GENOMIC DNA]</scope>
    <source>
        <strain evidence="3 4">SCRP324</strain>
    </source>
</reference>
<evidence type="ECO:0000313" key="3">
    <source>
        <dbReference type="EMBL" id="KAE8999735.1"/>
    </source>
</evidence>
<evidence type="ECO:0000256" key="1">
    <source>
        <dbReference type="SAM" id="MobiDB-lite"/>
    </source>
</evidence>
<feature type="chain" id="PRO_5025579222" description="RxLR effector protein" evidence="2">
    <location>
        <begin position="23"/>
        <end position="214"/>
    </location>
</feature>
<dbReference type="EMBL" id="QXFU01001566">
    <property type="protein sequence ID" value="KAE8999735.1"/>
    <property type="molecule type" value="Genomic_DNA"/>
</dbReference>
<evidence type="ECO:0000256" key="2">
    <source>
        <dbReference type="SAM" id="SignalP"/>
    </source>
</evidence>
<evidence type="ECO:0008006" key="5">
    <source>
        <dbReference type="Google" id="ProtNLM"/>
    </source>
</evidence>
<feature type="compositionally biased region" description="Basic and acidic residues" evidence="1">
    <location>
        <begin position="37"/>
        <end position="56"/>
    </location>
</feature>
<feature type="region of interest" description="Disordered" evidence="1">
    <location>
        <begin position="28"/>
        <end position="67"/>
    </location>
</feature>
<name>A0A6A3K4W6_9STRA</name>